<keyword evidence="1" id="KW-0472">Membrane</keyword>
<accession>A0A5Q2VJ75</accession>
<name>A0A5Q2VJ75_SERPR</name>
<evidence type="ECO:0000313" key="2">
    <source>
        <dbReference type="EMBL" id="QGH64304.1"/>
    </source>
</evidence>
<evidence type="ECO:0000313" key="3">
    <source>
        <dbReference type="Proteomes" id="UP000381260"/>
    </source>
</evidence>
<dbReference type="EMBL" id="CP045913">
    <property type="protein sequence ID" value="QGH64304.1"/>
    <property type="molecule type" value="Genomic_DNA"/>
</dbReference>
<gene>
    <name evidence="2" type="ORF">GHV41_09955</name>
</gene>
<evidence type="ECO:0000256" key="1">
    <source>
        <dbReference type="SAM" id="Phobius"/>
    </source>
</evidence>
<feature type="transmembrane region" description="Helical" evidence="1">
    <location>
        <begin position="40"/>
        <end position="62"/>
    </location>
</feature>
<keyword evidence="1" id="KW-0812">Transmembrane</keyword>
<sequence>MASRKLWMPSAVGSCTFNLWIVNQSSLHIAQYCGDVFDIIVAILSFVGFYTLSMNVFALYFWHKGEEFK</sequence>
<protein>
    <submittedName>
        <fullName evidence="2">Uncharacterized protein</fullName>
    </submittedName>
</protein>
<proteinExistence type="predicted"/>
<organism evidence="2 3">
    <name type="scientific">Serratia proteamaculans</name>
    <dbReference type="NCBI Taxonomy" id="28151"/>
    <lineage>
        <taxon>Bacteria</taxon>
        <taxon>Pseudomonadati</taxon>
        <taxon>Pseudomonadota</taxon>
        <taxon>Gammaproteobacteria</taxon>
        <taxon>Enterobacterales</taxon>
        <taxon>Yersiniaceae</taxon>
        <taxon>Serratia</taxon>
    </lineage>
</organism>
<dbReference type="Proteomes" id="UP000381260">
    <property type="component" value="Chromosome"/>
</dbReference>
<keyword evidence="1" id="KW-1133">Transmembrane helix</keyword>
<dbReference type="AlphaFoldDB" id="A0A5Q2VJ75"/>
<reference evidence="2 3" key="1">
    <citation type="submission" date="2019-11" db="EMBL/GenBank/DDBJ databases">
        <title>The Phosphoenolpyruvate Phosphotransferase System Regulates Serratia proteamaculans 336X Biofilm Formation and Wheat Roots colonization.</title>
        <authorList>
            <person name="Liu F."/>
        </authorList>
    </citation>
    <scope>NUCLEOTIDE SEQUENCE [LARGE SCALE GENOMIC DNA]</scope>
    <source>
        <strain evidence="2 3">336X</strain>
    </source>
</reference>